<dbReference type="PANTHER" id="PTHR46880">
    <property type="entry name" value="RAS-ASSOCIATING DOMAIN-CONTAINING PROTEIN"/>
    <property type="match status" value="1"/>
</dbReference>
<dbReference type="SUPFAM" id="SSF53098">
    <property type="entry name" value="Ribonuclease H-like"/>
    <property type="match status" value="1"/>
</dbReference>
<proteinExistence type="predicted"/>
<feature type="non-terminal residue" evidence="2">
    <location>
        <position position="1"/>
    </location>
</feature>
<dbReference type="EMBL" id="CAJOBQ010000428">
    <property type="protein sequence ID" value="CAF4352866.1"/>
    <property type="molecule type" value="Genomic_DNA"/>
</dbReference>
<name>A0A820L3C8_9BILA</name>
<sequence>SPNPNIVTKPKPKSKSNPNLNSNPNLKIPNPKSLDLLHPYAQPTWITTQIKERNRHEVAIQNVILSAVYVSLGVKLLSAEIGGVCYRNDNVALEFLRHVASYLHEEILEKIKNSPSISWMLDESTSRTVEKKLDNLYGDGSADNIVKCIESLWRADDLDPGKTCWFATDNAATFTGINNGVIAKLKRDFGLDFVELNACTAHSFALVGNQAGFTKHDNEEKPRKRELICKLEGILGKIYQHFGSSATRTFKLKCWQNFLEIPELKFKRLFQIRWTAIRDSIKPIMLNIVPGNQALLATLQESKFDKRLTNNDRQTSADLLTLILDDEFLFMIHFHYDLHDQLLLEIGQRFKPSKVQQSLVVLFEPDYLIQNKDQISKPNYGRQEIEYLLNKYKNLSDFNMFQCRSEWEIIKISLKATDDSFRGRFKNVLTLLSIYIISPINSYERERGYSVSNRIQTNGRSRMMINTLDVLMNIRLLFPHDLQSDKCRNIIERAYKSWNGRDKNRRISRTKLIVDIPDDYIPEKQARFTHKQKRHVSTNDDCAIESKKQKVKAIKCANRCGKCIAADDPTEIHAIQCCHQNEYYDWVEDNCSRWLCNTCRIKLGILTESTTWFCEDCIDMHEEE</sequence>
<feature type="compositionally biased region" description="Low complexity" evidence="1">
    <location>
        <begin position="15"/>
        <end position="28"/>
    </location>
</feature>
<organism evidence="2 3">
    <name type="scientific">Rotaria socialis</name>
    <dbReference type="NCBI Taxonomy" id="392032"/>
    <lineage>
        <taxon>Eukaryota</taxon>
        <taxon>Metazoa</taxon>
        <taxon>Spiralia</taxon>
        <taxon>Gnathifera</taxon>
        <taxon>Rotifera</taxon>
        <taxon>Eurotatoria</taxon>
        <taxon>Bdelloidea</taxon>
        <taxon>Philodinida</taxon>
        <taxon>Philodinidae</taxon>
        <taxon>Rotaria</taxon>
    </lineage>
</organism>
<gene>
    <name evidence="2" type="ORF">TSG867_LOCUS9666</name>
</gene>
<evidence type="ECO:0000313" key="3">
    <source>
        <dbReference type="Proteomes" id="UP000663862"/>
    </source>
</evidence>
<evidence type="ECO:0000256" key="1">
    <source>
        <dbReference type="SAM" id="MobiDB-lite"/>
    </source>
</evidence>
<comment type="caution">
    <text evidence="2">The sequence shown here is derived from an EMBL/GenBank/DDBJ whole genome shotgun (WGS) entry which is preliminary data.</text>
</comment>
<dbReference type="AlphaFoldDB" id="A0A820L3C8"/>
<protein>
    <submittedName>
        <fullName evidence="2">Uncharacterized protein</fullName>
    </submittedName>
</protein>
<evidence type="ECO:0000313" key="2">
    <source>
        <dbReference type="EMBL" id="CAF4352866.1"/>
    </source>
</evidence>
<dbReference type="InterPro" id="IPR012337">
    <property type="entry name" value="RNaseH-like_sf"/>
</dbReference>
<dbReference type="Proteomes" id="UP000663862">
    <property type="component" value="Unassembled WGS sequence"/>
</dbReference>
<feature type="region of interest" description="Disordered" evidence="1">
    <location>
        <begin position="1"/>
        <end position="28"/>
    </location>
</feature>
<accession>A0A820L3C8</accession>
<reference evidence="2" key="1">
    <citation type="submission" date="2021-02" db="EMBL/GenBank/DDBJ databases">
        <authorList>
            <person name="Nowell W R."/>
        </authorList>
    </citation>
    <scope>NUCLEOTIDE SEQUENCE</scope>
</reference>
<dbReference type="PANTHER" id="PTHR46880:SF5">
    <property type="entry name" value="DUF4371 DOMAIN-CONTAINING PROTEIN"/>
    <property type="match status" value="1"/>
</dbReference>